<accession>A0A430AZL0</accession>
<dbReference type="GO" id="GO:0016887">
    <property type="term" value="F:ATP hydrolysis activity"/>
    <property type="evidence" value="ECO:0007669"/>
    <property type="project" value="InterPro"/>
</dbReference>
<dbReference type="InterPro" id="IPR015854">
    <property type="entry name" value="ABC_transpr_LolD-like"/>
</dbReference>
<dbReference type="GO" id="GO:0005886">
    <property type="term" value="C:plasma membrane"/>
    <property type="evidence" value="ECO:0007669"/>
    <property type="project" value="TreeGrafter"/>
</dbReference>
<dbReference type="Gene3D" id="3.40.50.300">
    <property type="entry name" value="P-loop containing nucleotide triphosphate hydrolases"/>
    <property type="match status" value="1"/>
</dbReference>
<dbReference type="InterPro" id="IPR017871">
    <property type="entry name" value="ABC_transporter-like_CS"/>
</dbReference>
<dbReference type="InterPro" id="IPR003593">
    <property type="entry name" value="AAA+_ATPase"/>
</dbReference>
<dbReference type="InterPro" id="IPR027417">
    <property type="entry name" value="P-loop_NTPase"/>
</dbReference>
<dbReference type="SMART" id="SM00382">
    <property type="entry name" value="AAA"/>
    <property type="match status" value="1"/>
</dbReference>
<dbReference type="EMBL" id="NGKC01000003">
    <property type="protein sequence ID" value="RSU13456.1"/>
    <property type="molecule type" value="Genomic_DNA"/>
</dbReference>
<gene>
    <name evidence="4" type="ORF">CBF27_04570</name>
</gene>
<feature type="domain" description="ABC transporter" evidence="3">
    <location>
        <begin position="2"/>
        <end position="217"/>
    </location>
</feature>
<evidence type="ECO:0000256" key="1">
    <source>
        <dbReference type="ARBA" id="ARBA00022741"/>
    </source>
</evidence>
<dbReference type="OrthoDB" id="9791546at2"/>
<reference evidence="4 5" key="1">
    <citation type="submission" date="2017-05" db="EMBL/GenBank/DDBJ databases">
        <title>Vagococcus spp. assemblies.</title>
        <authorList>
            <person name="Gulvik C.A."/>
        </authorList>
    </citation>
    <scope>NUCLEOTIDE SEQUENCE [LARGE SCALE GENOMIC DNA]</scope>
    <source>
        <strain evidence="4 5">LMG 24798</strain>
    </source>
</reference>
<name>A0A430AZL0_9ENTE</name>
<proteinExistence type="predicted"/>
<dbReference type="SUPFAM" id="SSF52540">
    <property type="entry name" value="P-loop containing nucleoside triphosphate hydrolases"/>
    <property type="match status" value="1"/>
</dbReference>
<organism evidence="4 5">
    <name type="scientific">Vagococcus acidifermentans</name>
    <dbReference type="NCBI Taxonomy" id="564710"/>
    <lineage>
        <taxon>Bacteria</taxon>
        <taxon>Bacillati</taxon>
        <taxon>Bacillota</taxon>
        <taxon>Bacilli</taxon>
        <taxon>Lactobacillales</taxon>
        <taxon>Enterococcaceae</taxon>
        <taxon>Vagococcus</taxon>
    </lineage>
</organism>
<dbReference type="InterPro" id="IPR003439">
    <property type="entry name" value="ABC_transporter-like_ATP-bd"/>
</dbReference>
<dbReference type="AlphaFoldDB" id="A0A430AZL0"/>
<evidence type="ECO:0000259" key="3">
    <source>
        <dbReference type="PROSITE" id="PS50893"/>
    </source>
</evidence>
<dbReference type="PROSITE" id="PS50893">
    <property type="entry name" value="ABC_TRANSPORTER_2"/>
    <property type="match status" value="1"/>
</dbReference>
<dbReference type="GO" id="GO:0005524">
    <property type="term" value="F:ATP binding"/>
    <property type="evidence" value="ECO:0007669"/>
    <property type="project" value="UniProtKB-KW"/>
</dbReference>
<dbReference type="Pfam" id="PF00005">
    <property type="entry name" value="ABC_tran"/>
    <property type="match status" value="1"/>
</dbReference>
<protein>
    <submittedName>
        <fullName evidence="4">ABC transporter ATP-binding protein</fullName>
    </submittedName>
</protein>
<dbReference type="Proteomes" id="UP000286773">
    <property type="component" value="Unassembled WGS sequence"/>
</dbReference>
<evidence type="ECO:0000256" key="2">
    <source>
        <dbReference type="ARBA" id="ARBA00022840"/>
    </source>
</evidence>
<evidence type="ECO:0000313" key="5">
    <source>
        <dbReference type="Proteomes" id="UP000286773"/>
    </source>
</evidence>
<dbReference type="GO" id="GO:0022857">
    <property type="term" value="F:transmembrane transporter activity"/>
    <property type="evidence" value="ECO:0007669"/>
    <property type="project" value="TreeGrafter"/>
</dbReference>
<keyword evidence="5" id="KW-1185">Reference proteome</keyword>
<keyword evidence="1" id="KW-0547">Nucleotide-binding</keyword>
<dbReference type="RefSeq" id="WP_126812829.1">
    <property type="nucleotide sequence ID" value="NZ_NGKC01000003.1"/>
</dbReference>
<keyword evidence="2 4" id="KW-0067">ATP-binding</keyword>
<comment type="caution">
    <text evidence="4">The sequence shown here is derived from an EMBL/GenBank/DDBJ whole genome shotgun (WGS) entry which is preliminary data.</text>
</comment>
<dbReference type="PROSITE" id="PS00211">
    <property type="entry name" value="ABC_TRANSPORTER_1"/>
    <property type="match status" value="1"/>
</dbReference>
<dbReference type="PANTHER" id="PTHR24220">
    <property type="entry name" value="IMPORT ATP-BINDING PROTEIN"/>
    <property type="match status" value="1"/>
</dbReference>
<sequence>MLKLTHLTKTYKEKRIFQNARFEAELGEIVLLMGKSGIGKSTLLDIIAGIKQYDSGEYYYQETQLFPENDEQMSRFRNQMIGYILQDFALIDDYTVMENIMLPSLYNSQIKKSTAEKRARELANRFDLSDVLAEKVRKISGGQKQRAAIIRSLILDPPIILADEPTTNLDSENFELVMRLFNQLKQEGKVLIIATHDERILSIADKAYHVVNYKIIV</sequence>
<evidence type="ECO:0000313" key="4">
    <source>
        <dbReference type="EMBL" id="RSU13456.1"/>
    </source>
</evidence>